<keyword evidence="1" id="KW-0560">Oxidoreductase</keyword>
<accession>A0ACC7NSG1</accession>
<evidence type="ECO:0000313" key="1">
    <source>
        <dbReference type="EMBL" id="MFM9327583.1"/>
    </source>
</evidence>
<protein>
    <submittedName>
        <fullName evidence="1">Aldo/keto reductase</fullName>
        <ecNumber evidence="1">1.1.1.-</ecNumber>
    </submittedName>
</protein>
<evidence type="ECO:0000313" key="2">
    <source>
        <dbReference type="Proteomes" id="UP001631969"/>
    </source>
</evidence>
<name>A0ACC7NSG1_9BACL</name>
<dbReference type="EMBL" id="JBJURJ010000003">
    <property type="protein sequence ID" value="MFM9327583.1"/>
    <property type="molecule type" value="Genomic_DNA"/>
</dbReference>
<gene>
    <name evidence="1" type="ORF">ACI1P1_04630</name>
</gene>
<dbReference type="EC" id="1.1.1.-" evidence="1"/>
<sequence>MKYRTLTGTDLRVSEVGFGVWSVATTWWGVKDRSFGVRLLQEALDTGITFYDTADTYALGEGETILQEAFQGKRDKLVIATKFGYDIYSQKGERKGFSEMPQLWTPEHIRYACEQSLRRLGTDYIDLYQLHNVRQETLQDDAVFETLERLKEEGKIRAYGPALGPDIGWHDEGLWALRHRKGMSMMQVIYNLLEQWPTNKFLQPAEESGIGLVVRVPHASGLLDGSYNPAKHYDKSDHRNHRKHDWMGRGLQAVEKLGFLYGPETGRTIGQAAILFSLSSPVVASVLPNITSEVSLKEFVAAPDCPALTAEELAEINRLWENELVTLLDQPYANSQNKPIPVAAPASN</sequence>
<keyword evidence="2" id="KW-1185">Reference proteome</keyword>
<proteinExistence type="predicted"/>
<comment type="caution">
    <text evidence="1">The sequence shown here is derived from an EMBL/GenBank/DDBJ whole genome shotgun (WGS) entry which is preliminary data.</text>
</comment>
<organism evidence="1 2">
    <name type="scientific">Paenibacillus mesotrionivorans</name>
    <dbReference type="NCBI Taxonomy" id="3160968"/>
    <lineage>
        <taxon>Bacteria</taxon>
        <taxon>Bacillati</taxon>
        <taxon>Bacillota</taxon>
        <taxon>Bacilli</taxon>
        <taxon>Bacillales</taxon>
        <taxon>Paenibacillaceae</taxon>
        <taxon>Paenibacillus</taxon>
    </lineage>
</organism>
<reference evidence="1" key="1">
    <citation type="submission" date="2024-12" db="EMBL/GenBank/DDBJ databases">
        <authorList>
            <person name="Wu N."/>
        </authorList>
    </citation>
    <scope>NUCLEOTIDE SEQUENCE</scope>
    <source>
        <strain evidence="1">P15</strain>
    </source>
</reference>
<dbReference type="Proteomes" id="UP001631969">
    <property type="component" value="Unassembled WGS sequence"/>
</dbReference>